<gene>
    <name evidence="2" type="ORF">N4261_22310</name>
</gene>
<dbReference type="EMBL" id="CP104562">
    <property type="protein sequence ID" value="UXH77686.1"/>
    <property type="molecule type" value="Genomic_DNA"/>
</dbReference>
<dbReference type="CDD" id="cd00158">
    <property type="entry name" value="RHOD"/>
    <property type="match status" value="1"/>
</dbReference>
<dbReference type="InterPro" id="IPR050229">
    <property type="entry name" value="GlpE_sulfurtransferase"/>
</dbReference>
<evidence type="ECO:0000313" key="2">
    <source>
        <dbReference type="EMBL" id="UXH77686.1"/>
    </source>
</evidence>
<dbReference type="InterPro" id="IPR036873">
    <property type="entry name" value="Rhodanese-like_dom_sf"/>
</dbReference>
<sequence length="139" mass="14522">MKFLIDNWYLVLTALVSGGLLLWTSVRGKAGGIATAEAVRLINREKGVLIDVSEPDEFAAAHAGGARNVPLSVLTGTTDPIKQLPTNKALPVVLMCKSGTRASRAAGILRKQGYANVVALSGGLAAWREASLPIEKSAA</sequence>
<proteinExistence type="predicted"/>
<reference evidence="2" key="1">
    <citation type="submission" date="2022-10" db="EMBL/GenBank/DDBJ databases">
        <title>Characterization and whole genome sequencing of a new Roseateles species, isolated from fresh water.</title>
        <authorList>
            <person name="Guliayeva D.Y."/>
            <person name="Akhremchuk A.E."/>
            <person name="Sikolenko M.A."/>
            <person name="Valentovich L.N."/>
            <person name="Sidarenka A.V."/>
        </authorList>
    </citation>
    <scope>NUCLEOTIDE SEQUENCE</scope>
    <source>
        <strain evidence="2">BIM B-1768</strain>
    </source>
</reference>
<name>A0ABY6AWY0_9BURK</name>
<dbReference type="PANTHER" id="PTHR43031">
    <property type="entry name" value="FAD-DEPENDENT OXIDOREDUCTASE"/>
    <property type="match status" value="1"/>
</dbReference>
<dbReference type="SUPFAM" id="SSF52821">
    <property type="entry name" value="Rhodanese/Cell cycle control phosphatase"/>
    <property type="match status" value="1"/>
</dbReference>
<accession>A0ABY6AWY0</accession>
<dbReference type="SMART" id="SM00450">
    <property type="entry name" value="RHOD"/>
    <property type="match status" value="1"/>
</dbReference>
<evidence type="ECO:0000313" key="3">
    <source>
        <dbReference type="Proteomes" id="UP001064933"/>
    </source>
</evidence>
<evidence type="ECO:0000259" key="1">
    <source>
        <dbReference type="PROSITE" id="PS50206"/>
    </source>
</evidence>
<dbReference type="InterPro" id="IPR001763">
    <property type="entry name" value="Rhodanese-like_dom"/>
</dbReference>
<protein>
    <submittedName>
        <fullName evidence="2">Rhodanese-like domain-containing protein</fullName>
    </submittedName>
</protein>
<dbReference type="PROSITE" id="PS50206">
    <property type="entry name" value="RHODANESE_3"/>
    <property type="match status" value="1"/>
</dbReference>
<feature type="domain" description="Rhodanese" evidence="1">
    <location>
        <begin position="43"/>
        <end position="136"/>
    </location>
</feature>
<keyword evidence="3" id="KW-1185">Reference proteome</keyword>
<dbReference type="Pfam" id="PF00581">
    <property type="entry name" value="Rhodanese"/>
    <property type="match status" value="1"/>
</dbReference>
<dbReference type="RefSeq" id="WP_261757439.1">
    <property type="nucleotide sequence ID" value="NZ_CP104562.2"/>
</dbReference>
<dbReference type="Gene3D" id="3.40.250.10">
    <property type="entry name" value="Rhodanese-like domain"/>
    <property type="match status" value="1"/>
</dbReference>
<dbReference type="PANTHER" id="PTHR43031:SF18">
    <property type="entry name" value="RHODANESE-RELATED SULFURTRANSFERASES"/>
    <property type="match status" value="1"/>
</dbReference>
<organism evidence="2 3">
    <name type="scientific">Roseateles amylovorans</name>
    <dbReference type="NCBI Taxonomy" id="2978473"/>
    <lineage>
        <taxon>Bacteria</taxon>
        <taxon>Pseudomonadati</taxon>
        <taxon>Pseudomonadota</taxon>
        <taxon>Betaproteobacteria</taxon>
        <taxon>Burkholderiales</taxon>
        <taxon>Sphaerotilaceae</taxon>
        <taxon>Roseateles</taxon>
    </lineage>
</organism>
<dbReference type="Proteomes" id="UP001064933">
    <property type="component" value="Chromosome"/>
</dbReference>